<gene>
    <name evidence="2" type="ORF">DSCA_19650</name>
</gene>
<dbReference type="EMBL" id="AP021874">
    <property type="protein sequence ID" value="BBO68035.1"/>
    <property type="molecule type" value="Genomic_DNA"/>
</dbReference>
<protein>
    <submittedName>
        <fullName evidence="2">Uncharacterized protein</fullName>
    </submittedName>
</protein>
<dbReference type="AlphaFoldDB" id="A0A5K7YI32"/>
<dbReference type="Proteomes" id="UP000427906">
    <property type="component" value="Chromosome"/>
</dbReference>
<keyword evidence="3" id="KW-1185">Reference proteome</keyword>
<evidence type="ECO:0000313" key="2">
    <source>
        <dbReference type="EMBL" id="BBO68035.1"/>
    </source>
</evidence>
<name>A0A5K7YI32_9BACT</name>
<accession>A0A5K7YI32</accession>
<evidence type="ECO:0000313" key="3">
    <source>
        <dbReference type="Proteomes" id="UP000427906"/>
    </source>
</evidence>
<feature type="compositionally biased region" description="Basic and acidic residues" evidence="1">
    <location>
        <begin position="80"/>
        <end position="97"/>
    </location>
</feature>
<evidence type="ECO:0000256" key="1">
    <source>
        <dbReference type="SAM" id="MobiDB-lite"/>
    </source>
</evidence>
<feature type="compositionally biased region" description="Basic and acidic residues" evidence="1">
    <location>
        <begin position="38"/>
        <end position="55"/>
    </location>
</feature>
<proteinExistence type="predicted"/>
<reference evidence="2 3" key="1">
    <citation type="submission" date="2019-11" db="EMBL/GenBank/DDBJ databases">
        <title>Comparative genomics of hydrocarbon-degrading Desulfosarcina strains.</title>
        <authorList>
            <person name="Watanabe M."/>
            <person name="Kojima H."/>
            <person name="Fukui M."/>
        </authorList>
    </citation>
    <scope>NUCLEOTIDE SEQUENCE [LARGE SCALE GENOMIC DNA]</scope>
    <source>
        <strain evidence="2 3">PL12</strain>
    </source>
</reference>
<dbReference type="KEGG" id="dalk:DSCA_19650"/>
<sequence>MDFESALYTGVARPILEKTDMGFPSRMTVIRSPFRATQARDELSGDTVRESEKIFHSGGGSGNGVTVSRRTKAWALARSQTDRKRATDNRRCAADMK</sequence>
<feature type="region of interest" description="Disordered" evidence="1">
    <location>
        <begin position="38"/>
        <end position="97"/>
    </location>
</feature>
<organism evidence="2 3">
    <name type="scientific">Desulfosarcina alkanivorans</name>
    <dbReference type="NCBI Taxonomy" id="571177"/>
    <lineage>
        <taxon>Bacteria</taxon>
        <taxon>Pseudomonadati</taxon>
        <taxon>Thermodesulfobacteriota</taxon>
        <taxon>Desulfobacteria</taxon>
        <taxon>Desulfobacterales</taxon>
        <taxon>Desulfosarcinaceae</taxon>
        <taxon>Desulfosarcina</taxon>
    </lineage>
</organism>